<dbReference type="Proteomes" id="UP000239861">
    <property type="component" value="Unassembled WGS sequence"/>
</dbReference>
<accession>A0AB36ZYI7</accession>
<dbReference type="AlphaFoldDB" id="A0AB36ZYI7"/>
<protein>
    <recommendedName>
        <fullName evidence="3">YtxH-like protein</fullName>
    </recommendedName>
</protein>
<gene>
    <name evidence="1" type="ORF">B0F89_10316</name>
</gene>
<evidence type="ECO:0000313" key="1">
    <source>
        <dbReference type="EMBL" id="PPK62424.1"/>
    </source>
</evidence>
<sequence>MALPFIAGLAIGAGAVFAYKNSDKLKSKTKELLGKSKEFTDSTIEQGKEAADEVKSTIEATKECIKEKKEAKKLEEAQVEKIEKKENE</sequence>
<proteinExistence type="predicted"/>
<evidence type="ECO:0000313" key="2">
    <source>
        <dbReference type="Proteomes" id="UP000239861"/>
    </source>
</evidence>
<reference evidence="1 2" key="1">
    <citation type="submission" date="2018-02" db="EMBL/GenBank/DDBJ databases">
        <title>Subsurface microbial communities from deep shales in Ohio and West Virginia, USA.</title>
        <authorList>
            <person name="Wrighton K."/>
        </authorList>
    </citation>
    <scope>NUCLEOTIDE SEQUENCE [LARGE SCALE GENOMIC DNA]</scope>
    <source>
        <strain evidence="1 2">MARC-MIP3H16</strain>
    </source>
</reference>
<name>A0AB36ZYI7_9BACT</name>
<evidence type="ECO:0008006" key="3">
    <source>
        <dbReference type="Google" id="ProtNLM"/>
    </source>
</evidence>
<organism evidence="1 2">
    <name type="scientific">Malaciobacter marinus</name>
    <dbReference type="NCBI Taxonomy" id="505249"/>
    <lineage>
        <taxon>Bacteria</taxon>
        <taxon>Pseudomonadati</taxon>
        <taxon>Campylobacterota</taxon>
        <taxon>Epsilonproteobacteria</taxon>
        <taxon>Campylobacterales</taxon>
        <taxon>Arcobacteraceae</taxon>
        <taxon>Malaciobacter</taxon>
    </lineage>
</organism>
<comment type="caution">
    <text evidence="1">The sequence shown here is derived from an EMBL/GenBank/DDBJ whole genome shotgun (WGS) entry which is preliminary data.</text>
</comment>
<dbReference type="EMBL" id="PTIW01000003">
    <property type="protein sequence ID" value="PPK62424.1"/>
    <property type="molecule type" value="Genomic_DNA"/>
</dbReference>
<dbReference type="RefSeq" id="WP_104411752.1">
    <property type="nucleotide sequence ID" value="NZ_PTIW01000003.1"/>
</dbReference>